<keyword evidence="2" id="KW-1185">Reference proteome</keyword>
<evidence type="ECO:0008006" key="3">
    <source>
        <dbReference type="Google" id="ProtNLM"/>
    </source>
</evidence>
<dbReference type="RefSeq" id="WP_089241374.1">
    <property type="nucleotide sequence ID" value="NZ_FZOK01000011.1"/>
</dbReference>
<accession>A0A239F5M4</accession>
<dbReference type="Proteomes" id="UP000198480">
    <property type="component" value="Unassembled WGS sequence"/>
</dbReference>
<reference evidence="2" key="1">
    <citation type="submission" date="2017-06" db="EMBL/GenBank/DDBJ databases">
        <authorList>
            <person name="Varghese N."/>
            <person name="Submissions S."/>
        </authorList>
    </citation>
    <scope>NUCLEOTIDE SEQUENCE [LARGE SCALE GENOMIC DNA]</scope>
    <source>
        <strain evidence="2">5C</strain>
    </source>
</reference>
<evidence type="ECO:0000313" key="2">
    <source>
        <dbReference type="Proteomes" id="UP000198480"/>
    </source>
</evidence>
<organism evidence="1 2">
    <name type="scientific">Belliella buryatensis</name>
    <dbReference type="NCBI Taxonomy" id="1500549"/>
    <lineage>
        <taxon>Bacteria</taxon>
        <taxon>Pseudomonadati</taxon>
        <taxon>Bacteroidota</taxon>
        <taxon>Cytophagia</taxon>
        <taxon>Cytophagales</taxon>
        <taxon>Cyclobacteriaceae</taxon>
        <taxon>Belliella</taxon>
    </lineage>
</organism>
<dbReference type="AlphaFoldDB" id="A0A239F5M4"/>
<gene>
    <name evidence="1" type="ORF">SAMN06295967_111113</name>
</gene>
<dbReference type="EMBL" id="FZOK01000011">
    <property type="protein sequence ID" value="SNS51798.1"/>
    <property type="molecule type" value="Genomic_DNA"/>
</dbReference>
<dbReference type="OrthoDB" id="5187906at2"/>
<name>A0A239F5M4_9BACT</name>
<protein>
    <recommendedName>
        <fullName evidence="3">DUF2116 family Zn-ribbon domain-containing protein</fullName>
    </recommendedName>
</protein>
<sequence length="122" mass="14604">MIIEKRYCKKCNEPIYGRSDKVFCDDGCRNAYNNIHRKETNDCVVKIYKQLRLNRKILEKVYAEGVGNVRVPRNKMLKLGYNFLYHTHLLVNYKGGQYEFCFDFGYLVLDKDWVLVVKDMFE</sequence>
<evidence type="ECO:0000313" key="1">
    <source>
        <dbReference type="EMBL" id="SNS51798.1"/>
    </source>
</evidence>
<proteinExistence type="predicted"/>